<dbReference type="InterPro" id="IPR011990">
    <property type="entry name" value="TPR-like_helical_dom_sf"/>
</dbReference>
<evidence type="ECO:0000313" key="4">
    <source>
        <dbReference type="Proteomes" id="UP000631114"/>
    </source>
</evidence>
<comment type="caution">
    <text evidence="3">The sequence shown here is derived from an EMBL/GenBank/DDBJ whole genome shotgun (WGS) entry which is preliminary data.</text>
</comment>
<dbReference type="EMBL" id="JADFTS010000003">
    <property type="protein sequence ID" value="KAF9617129.1"/>
    <property type="molecule type" value="Genomic_DNA"/>
</dbReference>
<keyword evidence="4" id="KW-1185">Reference proteome</keyword>
<name>A0A835IH92_9MAGN</name>
<organism evidence="3 4">
    <name type="scientific">Coptis chinensis</name>
    <dbReference type="NCBI Taxonomy" id="261450"/>
    <lineage>
        <taxon>Eukaryota</taxon>
        <taxon>Viridiplantae</taxon>
        <taxon>Streptophyta</taxon>
        <taxon>Embryophyta</taxon>
        <taxon>Tracheophyta</taxon>
        <taxon>Spermatophyta</taxon>
        <taxon>Magnoliopsida</taxon>
        <taxon>Ranunculales</taxon>
        <taxon>Ranunculaceae</taxon>
        <taxon>Coptidoideae</taxon>
        <taxon>Coptis</taxon>
    </lineage>
</organism>
<dbReference type="InterPro" id="IPR002885">
    <property type="entry name" value="PPR_rpt"/>
</dbReference>
<reference evidence="3 4" key="1">
    <citation type="submission" date="2020-10" db="EMBL/GenBank/DDBJ databases">
        <title>The Coptis chinensis genome and diversification of protoberbering-type alkaloids.</title>
        <authorList>
            <person name="Wang B."/>
            <person name="Shu S."/>
            <person name="Song C."/>
            <person name="Liu Y."/>
        </authorList>
    </citation>
    <scope>NUCLEOTIDE SEQUENCE [LARGE SCALE GENOMIC DNA]</scope>
    <source>
        <strain evidence="3">HL-2020</strain>
        <tissue evidence="3">Leaf</tissue>
    </source>
</reference>
<sequence>MVGNRGSYVKDDLHGAYLAAEPNTTVFNLAFGRVVCYLAQIGKAEQLLEMMPRVGLEAEAKETLDLLLENLQNRVELVTSECGILQPTEFFYAKLVKSFLEACKVKELAEFLIQADKEDAPVAIENSAVVHVISACILLGWLDQAHDLIDEMRFAGIRTGSSVYSALPKAYCKENRPLEISSLLRDARKKEYNLIRAAMKH</sequence>
<dbReference type="PANTHER" id="PTHR46598">
    <property type="entry name" value="BNAC05G43320D PROTEIN"/>
    <property type="match status" value="1"/>
</dbReference>
<accession>A0A835IH92</accession>
<evidence type="ECO:0000256" key="1">
    <source>
        <dbReference type="ARBA" id="ARBA00007626"/>
    </source>
</evidence>
<dbReference type="Proteomes" id="UP000631114">
    <property type="component" value="Unassembled WGS sequence"/>
</dbReference>
<evidence type="ECO:0000313" key="3">
    <source>
        <dbReference type="EMBL" id="KAF9617129.1"/>
    </source>
</evidence>
<dbReference type="PANTHER" id="PTHR46598:SF1">
    <property type="entry name" value="OS10G0422566 PROTEIN"/>
    <property type="match status" value="1"/>
</dbReference>
<keyword evidence="2" id="KW-0677">Repeat</keyword>
<dbReference type="Gene3D" id="1.25.40.10">
    <property type="entry name" value="Tetratricopeptide repeat domain"/>
    <property type="match status" value="1"/>
</dbReference>
<dbReference type="AlphaFoldDB" id="A0A835IH92"/>
<evidence type="ECO:0008006" key="5">
    <source>
        <dbReference type="Google" id="ProtNLM"/>
    </source>
</evidence>
<proteinExistence type="inferred from homology"/>
<comment type="similarity">
    <text evidence="1">Belongs to the PPR family. P subfamily.</text>
</comment>
<protein>
    <recommendedName>
        <fullName evidence="5">Pentatricopeptide repeat-containing protein</fullName>
    </recommendedName>
</protein>
<evidence type="ECO:0000256" key="2">
    <source>
        <dbReference type="ARBA" id="ARBA00022737"/>
    </source>
</evidence>
<dbReference type="Pfam" id="PF01535">
    <property type="entry name" value="PPR"/>
    <property type="match status" value="1"/>
</dbReference>
<dbReference type="OrthoDB" id="10523469at2759"/>
<gene>
    <name evidence="3" type="ORF">IFM89_034179</name>
</gene>